<dbReference type="InterPro" id="IPR032675">
    <property type="entry name" value="LRR_dom_sf"/>
</dbReference>
<keyword evidence="3" id="KW-1185">Reference proteome</keyword>
<dbReference type="STRING" id="74649.A0A2P6Q9C4"/>
<dbReference type="CDD" id="cd22160">
    <property type="entry name" value="F-box_AtFBL13-like"/>
    <property type="match status" value="1"/>
</dbReference>
<dbReference type="SMART" id="SM00579">
    <property type="entry name" value="FBD"/>
    <property type="match status" value="1"/>
</dbReference>
<dbReference type="InterPro" id="IPR053781">
    <property type="entry name" value="F-box_AtFBL13-like"/>
</dbReference>
<dbReference type="Gene3D" id="1.20.1280.50">
    <property type="match status" value="1"/>
</dbReference>
<protein>
    <submittedName>
        <fullName evidence="2">Putative F-box domain, FBD domain, leucine-rich repeat domain, L domain-containing protein</fullName>
    </submittedName>
</protein>
<dbReference type="Pfam" id="PF08387">
    <property type="entry name" value="FBD"/>
    <property type="match status" value="1"/>
</dbReference>
<dbReference type="InterPro" id="IPR055411">
    <property type="entry name" value="LRR_FXL15/At3g58940/PEG3-like"/>
</dbReference>
<dbReference type="SUPFAM" id="SSF52047">
    <property type="entry name" value="RNI-like"/>
    <property type="match status" value="1"/>
</dbReference>
<evidence type="ECO:0000259" key="1">
    <source>
        <dbReference type="PROSITE" id="PS50181"/>
    </source>
</evidence>
<dbReference type="InterPro" id="IPR001810">
    <property type="entry name" value="F-box_dom"/>
</dbReference>
<feature type="domain" description="F-box" evidence="1">
    <location>
        <begin position="11"/>
        <end position="59"/>
    </location>
</feature>
<dbReference type="Proteomes" id="UP000238479">
    <property type="component" value="Chromosome 5"/>
</dbReference>
<dbReference type="InterPro" id="IPR036047">
    <property type="entry name" value="F-box-like_dom_sf"/>
</dbReference>
<dbReference type="Gene3D" id="3.80.10.10">
    <property type="entry name" value="Ribonuclease Inhibitor"/>
    <property type="match status" value="1"/>
</dbReference>
<dbReference type="SMART" id="SM00256">
    <property type="entry name" value="FBOX"/>
    <property type="match status" value="1"/>
</dbReference>
<dbReference type="PANTHER" id="PTHR31900">
    <property type="entry name" value="F-BOX/RNI SUPERFAMILY PROTEIN-RELATED"/>
    <property type="match status" value="1"/>
</dbReference>
<dbReference type="EMBL" id="PDCK01000043">
    <property type="protein sequence ID" value="PRQ30785.1"/>
    <property type="molecule type" value="Genomic_DNA"/>
</dbReference>
<dbReference type="OMA" id="AKHIEYP"/>
<dbReference type="PANTHER" id="PTHR31900:SF34">
    <property type="entry name" value="EMB|CAB62440.1-RELATED"/>
    <property type="match status" value="1"/>
</dbReference>
<dbReference type="AlphaFoldDB" id="A0A2P6Q9C4"/>
<dbReference type="SUPFAM" id="SSF81383">
    <property type="entry name" value="F-box domain"/>
    <property type="match status" value="1"/>
</dbReference>
<dbReference type="Pfam" id="PF24758">
    <property type="entry name" value="LRR_At5g56370"/>
    <property type="match status" value="1"/>
</dbReference>
<dbReference type="InterPro" id="IPR050232">
    <property type="entry name" value="FBL13/AtMIF1-like"/>
</dbReference>
<dbReference type="Gramene" id="PRQ30785">
    <property type="protein sequence ID" value="PRQ30785"/>
    <property type="gene ID" value="RchiOBHm_Chr5g0028411"/>
</dbReference>
<reference evidence="2 3" key="1">
    <citation type="journal article" date="2018" name="Nat. Genet.">
        <title>The Rosa genome provides new insights in the design of modern roses.</title>
        <authorList>
            <person name="Bendahmane M."/>
        </authorList>
    </citation>
    <scope>NUCLEOTIDE SEQUENCE [LARGE SCALE GENOMIC DNA]</scope>
    <source>
        <strain evidence="3">cv. Old Blush</strain>
    </source>
</reference>
<evidence type="ECO:0000313" key="3">
    <source>
        <dbReference type="Proteomes" id="UP000238479"/>
    </source>
</evidence>
<gene>
    <name evidence="2" type="ORF">RchiOBHm_Chr5g0028411</name>
</gene>
<comment type="caution">
    <text evidence="2">The sequence shown here is derived from an EMBL/GenBank/DDBJ whole genome shotgun (WGS) entry which is preliminary data.</text>
</comment>
<accession>A0A2P6Q9C4</accession>
<evidence type="ECO:0000313" key="2">
    <source>
        <dbReference type="EMBL" id="PRQ30785.1"/>
    </source>
</evidence>
<dbReference type="InterPro" id="IPR006566">
    <property type="entry name" value="FBD"/>
</dbReference>
<proteinExistence type="predicted"/>
<dbReference type="PROSITE" id="PS50181">
    <property type="entry name" value="FBOX"/>
    <property type="match status" value="1"/>
</dbReference>
<organism evidence="2 3">
    <name type="scientific">Rosa chinensis</name>
    <name type="common">China rose</name>
    <dbReference type="NCBI Taxonomy" id="74649"/>
    <lineage>
        <taxon>Eukaryota</taxon>
        <taxon>Viridiplantae</taxon>
        <taxon>Streptophyta</taxon>
        <taxon>Embryophyta</taxon>
        <taxon>Tracheophyta</taxon>
        <taxon>Spermatophyta</taxon>
        <taxon>Magnoliopsida</taxon>
        <taxon>eudicotyledons</taxon>
        <taxon>Gunneridae</taxon>
        <taxon>Pentapetalae</taxon>
        <taxon>rosids</taxon>
        <taxon>fabids</taxon>
        <taxon>Rosales</taxon>
        <taxon>Rosaceae</taxon>
        <taxon>Rosoideae</taxon>
        <taxon>Rosoideae incertae sedis</taxon>
        <taxon>Rosa</taxon>
    </lineage>
</organism>
<dbReference type="Pfam" id="PF00646">
    <property type="entry name" value="F-box"/>
    <property type="match status" value="1"/>
</dbReference>
<name>A0A2P6Q9C4_ROSCH</name>
<sequence>MASESKRQSGVDRISELPDAVLCHIFSFLPTIYAMWTTVLSRRWNNLWTSLPNLSFDNKDFPTNHTMSPIQSFKHFMSAVEGALSLHCLSDIRKFCLSISVEHFSVEDLSRINSLIYSAIRHNVVEMNLSFWAEDYMKDPFILPQSLFMCTTLEDLKVFSDFNTCAPTTTGNLPSLKVLHVSVLWSDENAPESFFQNCPVLEDLTIAGSICFHDIDYINITAHALKRLRISLRCYHEYYDSWYTFFINAPNMEYFDLKEDAFSNYIFKNTKSLVKAKVHFLDEIQYQDEMGAFYDKDPGFANRATVLLAGISNVEYLSLDNQPHCLEVCYVPALDNLTKLKLVLHDCYHWELLTELLIRSPKLKYLVLEHIHTNVDNKYPEQSESRWNPPDFVPICLLSRLKTIKIRGFKGKRDEMEVAQYLLKNSDVLNEMAIYTGDLQCTKEEFIEEFGMFQRGSKACKVLFS</sequence>